<dbReference type="AlphaFoldDB" id="A0AAD5TVJ0"/>
<feature type="chain" id="PRO_5042193227" description="Glutathione hydrolase" evidence="4">
    <location>
        <begin position="16"/>
        <end position="582"/>
    </location>
</feature>
<dbReference type="GO" id="GO:0005886">
    <property type="term" value="C:plasma membrane"/>
    <property type="evidence" value="ECO:0007669"/>
    <property type="project" value="TreeGrafter"/>
</dbReference>
<proteinExistence type="predicted"/>
<keyword evidence="6" id="KW-1185">Reference proteome</keyword>
<comment type="catalytic activity">
    <reaction evidence="3">
        <text>an S-substituted glutathione + H2O = an S-substituted L-cysteinylglycine + L-glutamate</text>
        <dbReference type="Rhea" id="RHEA:59468"/>
        <dbReference type="ChEBI" id="CHEBI:15377"/>
        <dbReference type="ChEBI" id="CHEBI:29985"/>
        <dbReference type="ChEBI" id="CHEBI:90779"/>
        <dbReference type="ChEBI" id="CHEBI:143103"/>
        <dbReference type="EC" id="3.4.19.13"/>
    </reaction>
</comment>
<dbReference type="GO" id="GO:0103068">
    <property type="term" value="F:leukotriene C4 gamma-glutamyl transferase activity"/>
    <property type="evidence" value="ECO:0007669"/>
    <property type="project" value="UniProtKB-EC"/>
</dbReference>
<dbReference type="Gene3D" id="1.10.246.130">
    <property type="match status" value="1"/>
</dbReference>
<keyword evidence="3" id="KW-0012">Acyltransferase</keyword>
<feature type="binding site" evidence="2">
    <location>
        <position position="119"/>
    </location>
    <ligand>
        <name>L-glutamate</name>
        <dbReference type="ChEBI" id="CHEBI:29985"/>
    </ligand>
</feature>
<dbReference type="Gene3D" id="3.60.20.40">
    <property type="match status" value="1"/>
</dbReference>
<feature type="binding site" evidence="2">
    <location>
        <position position="434"/>
    </location>
    <ligand>
        <name>L-glutamate</name>
        <dbReference type="ChEBI" id="CHEBI:29985"/>
    </ligand>
</feature>
<feature type="binding site" evidence="2">
    <location>
        <position position="485"/>
    </location>
    <ligand>
        <name>L-glutamate</name>
        <dbReference type="ChEBI" id="CHEBI:29985"/>
    </ligand>
</feature>
<feature type="signal peptide" evidence="4">
    <location>
        <begin position="1"/>
        <end position="15"/>
    </location>
</feature>
<dbReference type="Pfam" id="PF01019">
    <property type="entry name" value="G_glu_transpept"/>
    <property type="match status" value="2"/>
</dbReference>
<dbReference type="PANTHER" id="PTHR11686">
    <property type="entry name" value="GAMMA GLUTAMYL TRANSPEPTIDASE"/>
    <property type="match status" value="1"/>
</dbReference>
<comment type="function">
    <text evidence="3">Cleaves the gamma-glutamyl peptide bond of glutathione and glutathione conjugates.</text>
</comment>
<dbReference type="GO" id="GO:0006751">
    <property type="term" value="P:glutathione catabolic process"/>
    <property type="evidence" value="ECO:0007669"/>
    <property type="project" value="UniProtKB-UniRule"/>
</dbReference>
<dbReference type="GO" id="GO:0036374">
    <property type="term" value="F:glutathione hydrolase activity"/>
    <property type="evidence" value="ECO:0007669"/>
    <property type="project" value="UniProtKB-UniRule"/>
</dbReference>
<dbReference type="PRINTS" id="PR01210">
    <property type="entry name" value="GGTRANSPTASE"/>
</dbReference>
<feature type="active site" description="Nucleophile" evidence="1">
    <location>
        <position position="387"/>
    </location>
</feature>
<evidence type="ECO:0000313" key="6">
    <source>
        <dbReference type="Proteomes" id="UP001211065"/>
    </source>
</evidence>
<keyword evidence="3" id="KW-0808">Transferase</keyword>
<reference evidence="5" key="1">
    <citation type="submission" date="2020-05" db="EMBL/GenBank/DDBJ databases">
        <title>Phylogenomic resolution of chytrid fungi.</title>
        <authorList>
            <person name="Stajich J.E."/>
            <person name="Amses K."/>
            <person name="Simmons R."/>
            <person name="Seto K."/>
            <person name="Myers J."/>
            <person name="Bonds A."/>
            <person name="Quandt C.A."/>
            <person name="Barry K."/>
            <person name="Liu P."/>
            <person name="Grigoriev I."/>
            <person name="Longcore J.E."/>
            <person name="James T.Y."/>
        </authorList>
    </citation>
    <scope>NUCLEOTIDE SEQUENCE</scope>
    <source>
        <strain evidence="5">JEL0476</strain>
    </source>
</reference>
<sequence>MKVLIVLYLISTVINIPWNNQRVFIKSDVKLQGSSATPEKICQDISDKVINVYEGNTIDAAIAGAICSGVVDSYASGIGGGGFMLIKPNKLTWRNESVQIFDENGLIFKKTDPVLIDCRETAPAASTYDMLLAGDELKKLALSIGVPGELYCFETAHKIWGKLPWKKLFEDSINLAWEGFPVQRNLAWRISKYLPKILSDPILKEIYAPEGRGLVDGETCYRRRYAAALENIAENGIKSFYAGEYAESIVKTVQSKGGILTLEDLKNYKPILKRPLEGQYRDYKVTTGTTPGSGGILLSMLNIAENFNVSKIDAESTHVLIESIKFGTAQKSLLGDYEREKDVLIDQSLITSKETGRKNSLRVNLKKTYDKEYYSEKYYNDVDEHGTCHISVLGKFGNLDEFEAVSITTTINWDFGSWILDPLTGTILNNQLYDFSKPNVEDAVGRITNPRNYPSPGRRPLSSMVPTIMESNMNTHVIVIGGSGGRKIFSSVFLSAISILDWQFDSKSAVTFSRFYHPLNPNVIEFEPSWLKDEKLKSIVNDLKSKDHNITILKDYVTSLVQVVQFRNNQFDSAADPRLDFH</sequence>
<dbReference type="Proteomes" id="UP001211065">
    <property type="component" value="Unassembled WGS sequence"/>
</dbReference>
<dbReference type="InterPro" id="IPR000101">
    <property type="entry name" value="GGT_peptidase"/>
</dbReference>
<comment type="catalytic activity">
    <reaction evidence="3">
        <text>an N-terminal (5-L-glutamyl)-[peptide] + an alpha-amino acid = 5-L-glutamyl amino acid + an N-terminal L-alpha-aminoacyl-[peptide]</text>
        <dbReference type="Rhea" id="RHEA:23904"/>
        <dbReference type="Rhea" id="RHEA-COMP:9780"/>
        <dbReference type="Rhea" id="RHEA-COMP:9795"/>
        <dbReference type="ChEBI" id="CHEBI:77644"/>
        <dbReference type="ChEBI" id="CHEBI:78597"/>
        <dbReference type="ChEBI" id="CHEBI:78599"/>
        <dbReference type="ChEBI" id="CHEBI:78608"/>
        <dbReference type="EC" id="2.3.2.2"/>
    </reaction>
</comment>
<keyword evidence="4" id="KW-0732">Signal</keyword>
<evidence type="ECO:0000256" key="2">
    <source>
        <dbReference type="PIRSR" id="PIRSR600101-2"/>
    </source>
</evidence>
<evidence type="ECO:0000256" key="3">
    <source>
        <dbReference type="RuleBase" id="RU368068"/>
    </source>
</evidence>
<evidence type="ECO:0000313" key="5">
    <source>
        <dbReference type="EMBL" id="KAJ3210750.1"/>
    </source>
</evidence>
<feature type="binding site" evidence="2">
    <location>
        <begin position="410"/>
        <end position="412"/>
    </location>
    <ligand>
        <name>L-glutamate</name>
        <dbReference type="ChEBI" id="CHEBI:29985"/>
    </ligand>
</feature>
<dbReference type="EC" id="2.3.2.2" evidence="3"/>
<dbReference type="PANTHER" id="PTHR11686:SF9">
    <property type="entry name" value="RE13973P"/>
    <property type="match status" value="1"/>
</dbReference>
<dbReference type="EC" id="3.4.19.13" evidence="3"/>
<comment type="caution">
    <text evidence="5">The sequence shown here is derived from an EMBL/GenBank/DDBJ whole genome shotgun (WGS) entry which is preliminary data.</text>
</comment>
<evidence type="ECO:0000256" key="1">
    <source>
        <dbReference type="PIRSR" id="PIRSR600101-1"/>
    </source>
</evidence>
<comment type="catalytic activity">
    <reaction evidence="3">
        <text>glutathione + H2O = L-cysteinylglycine + L-glutamate</text>
        <dbReference type="Rhea" id="RHEA:28807"/>
        <dbReference type="ChEBI" id="CHEBI:15377"/>
        <dbReference type="ChEBI" id="CHEBI:29985"/>
        <dbReference type="ChEBI" id="CHEBI:57925"/>
        <dbReference type="ChEBI" id="CHEBI:61694"/>
        <dbReference type="EC" id="3.4.19.13"/>
    </reaction>
</comment>
<comment type="pathway">
    <text evidence="3">Sulfur metabolism; glutathione metabolism.</text>
</comment>
<keyword evidence="3" id="KW-0378">Hydrolase</keyword>
<protein>
    <recommendedName>
        <fullName evidence="3">Glutathione hydrolase</fullName>
        <ecNumber evidence="3">2.3.2.2</ecNumber>
        <ecNumber evidence="3">3.4.19.13</ecNumber>
    </recommendedName>
    <alternativeName>
        <fullName evidence="3">Gamma-glutamyltransferase</fullName>
    </alternativeName>
    <alternativeName>
        <fullName evidence="3">Gamma-glutamyltranspeptidase</fullName>
    </alternativeName>
</protein>
<evidence type="ECO:0000256" key="4">
    <source>
        <dbReference type="SAM" id="SignalP"/>
    </source>
</evidence>
<dbReference type="InterPro" id="IPR043137">
    <property type="entry name" value="GGT_ssub_C"/>
</dbReference>
<organism evidence="5 6">
    <name type="scientific">Clydaea vesicula</name>
    <dbReference type="NCBI Taxonomy" id="447962"/>
    <lineage>
        <taxon>Eukaryota</taxon>
        <taxon>Fungi</taxon>
        <taxon>Fungi incertae sedis</taxon>
        <taxon>Chytridiomycota</taxon>
        <taxon>Chytridiomycota incertae sedis</taxon>
        <taxon>Chytridiomycetes</taxon>
        <taxon>Lobulomycetales</taxon>
        <taxon>Lobulomycetaceae</taxon>
        <taxon>Clydaea</taxon>
    </lineage>
</organism>
<dbReference type="InterPro" id="IPR043138">
    <property type="entry name" value="GGT_lsub"/>
</dbReference>
<dbReference type="SUPFAM" id="SSF56235">
    <property type="entry name" value="N-terminal nucleophile aminohydrolases (Ntn hydrolases)"/>
    <property type="match status" value="1"/>
</dbReference>
<name>A0AAD5TVJ0_9FUNG</name>
<dbReference type="EMBL" id="JADGJW010000875">
    <property type="protein sequence ID" value="KAJ3210750.1"/>
    <property type="molecule type" value="Genomic_DNA"/>
</dbReference>
<dbReference type="InterPro" id="IPR029055">
    <property type="entry name" value="Ntn_hydrolases_N"/>
</dbReference>
<gene>
    <name evidence="5" type="ORF">HK099_008182</name>
</gene>
<accession>A0AAD5TVJ0</accession>
<feature type="binding site" evidence="2">
    <location>
        <begin position="462"/>
        <end position="463"/>
    </location>
    <ligand>
        <name>L-glutamate</name>
        <dbReference type="ChEBI" id="CHEBI:29985"/>
    </ligand>
</feature>